<dbReference type="Gene3D" id="2.102.10.10">
    <property type="entry name" value="Rieske [2Fe-2S] iron-sulphur domain"/>
    <property type="match status" value="1"/>
</dbReference>
<evidence type="ECO:0000256" key="5">
    <source>
        <dbReference type="ARBA" id="ARBA00023014"/>
    </source>
</evidence>
<proteinExistence type="predicted"/>
<dbReference type="InterPro" id="IPR044043">
    <property type="entry name" value="VanA_C_cat"/>
</dbReference>
<protein>
    <submittedName>
        <fullName evidence="7">Aromatic ring-hydroxylating dioxygenase subunit alpha</fullName>
        <ecNumber evidence="7">1.14.13.-</ecNumber>
    </submittedName>
</protein>
<dbReference type="PANTHER" id="PTHR21266:SF59">
    <property type="entry name" value="BLR4922 PROTEIN"/>
    <property type="match status" value="1"/>
</dbReference>
<dbReference type="SUPFAM" id="SSF55961">
    <property type="entry name" value="Bet v1-like"/>
    <property type="match status" value="1"/>
</dbReference>
<evidence type="ECO:0000256" key="3">
    <source>
        <dbReference type="ARBA" id="ARBA00023002"/>
    </source>
</evidence>
<dbReference type="PANTHER" id="PTHR21266">
    <property type="entry name" value="IRON-SULFUR DOMAIN CONTAINING PROTEIN"/>
    <property type="match status" value="1"/>
</dbReference>
<keyword evidence="4" id="KW-0408">Iron</keyword>
<evidence type="ECO:0000256" key="1">
    <source>
        <dbReference type="ARBA" id="ARBA00022714"/>
    </source>
</evidence>
<keyword evidence="2" id="KW-0479">Metal-binding</keyword>
<feature type="domain" description="Rieske" evidence="6">
    <location>
        <begin position="16"/>
        <end position="121"/>
    </location>
</feature>
<keyword evidence="1" id="KW-0001">2Fe-2S</keyword>
<dbReference type="Gene3D" id="3.90.380.10">
    <property type="entry name" value="Naphthalene 1,2-dioxygenase Alpha Subunit, Chain A, domain 1"/>
    <property type="match status" value="1"/>
</dbReference>
<dbReference type="RefSeq" id="WP_253201919.1">
    <property type="nucleotide sequence ID" value="NZ_JAZHFS010000041.1"/>
</dbReference>
<gene>
    <name evidence="7" type="ORF">SJI18_23030</name>
</gene>
<sequence>MNRITKGLLNMINNQWYGILESKEVKSKKSIGVTRMGEKLVLWRSESGKVNCIFDKCCHRGAAISAGKVIHDKMMCPFHGFEYDSSGKVTLIPANGKNTPVPERYKVQSYLVEEKYGLIWLWYGEILDNMPEIPFFKELREGFSYGGFSEMWPVNYTRAIENQLDVVHLPFVHTSSIGRGNKTLVNGPVVKWEENLMTFYVNNVVDDGNAKPLKPNEIKNYKKLFSLQLQMPNIWQNIISKDIRIVAIFAPIDENHTQIYLRFYQKFMKVPILKQIVNGMSTFSNKYILHQDRRIVLTQTPIKSELTMNENLIQGDMPIIEYRRRRAFLKGEIEKK</sequence>
<evidence type="ECO:0000313" key="8">
    <source>
        <dbReference type="Proteomes" id="UP001498469"/>
    </source>
</evidence>
<keyword evidence="5" id="KW-0411">Iron-sulfur</keyword>
<reference evidence="7 8" key="1">
    <citation type="submission" date="2023-11" db="EMBL/GenBank/DDBJ databases">
        <title>Draft genome sequence of a psychrophilic Clostridium strain from permafrost water brine.</title>
        <authorList>
            <person name="Shcherbakova V.A."/>
            <person name="Trubitsyn V.E."/>
            <person name="Zakharyuk A.G."/>
        </authorList>
    </citation>
    <scope>NUCLEOTIDE SEQUENCE [LARGE SCALE GENOMIC DNA]</scope>
    <source>
        <strain evidence="7 8">14F</strain>
    </source>
</reference>
<dbReference type="SUPFAM" id="SSF50022">
    <property type="entry name" value="ISP domain"/>
    <property type="match status" value="1"/>
</dbReference>
<evidence type="ECO:0000313" key="7">
    <source>
        <dbReference type="EMBL" id="MEF2115156.1"/>
    </source>
</evidence>
<dbReference type="InterPro" id="IPR017941">
    <property type="entry name" value="Rieske_2Fe-2S"/>
</dbReference>
<comment type="caution">
    <text evidence="7">The sequence shown here is derived from an EMBL/GenBank/DDBJ whole genome shotgun (WGS) entry which is preliminary data.</text>
</comment>
<name>A0ABU7UV74_9CLOT</name>
<keyword evidence="3 7" id="KW-0560">Oxidoreductase</keyword>
<dbReference type="Pfam" id="PF00355">
    <property type="entry name" value="Rieske"/>
    <property type="match status" value="1"/>
</dbReference>
<organism evidence="7 8">
    <name type="scientific">Clostridium frigoriphilum</name>
    <dbReference type="NCBI Taxonomy" id="443253"/>
    <lineage>
        <taxon>Bacteria</taxon>
        <taxon>Bacillati</taxon>
        <taxon>Bacillota</taxon>
        <taxon>Clostridia</taxon>
        <taxon>Eubacteriales</taxon>
        <taxon>Clostridiaceae</taxon>
        <taxon>Clostridium</taxon>
    </lineage>
</organism>
<dbReference type="PROSITE" id="PS51296">
    <property type="entry name" value="RIESKE"/>
    <property type="match status" value="1"/>
</dbReference>
<keyword evidence="8" id="KW-1185">Reference proteome</keyword>
<evidence type="ECO:0000256" key="4">
    <source>
        <dbReference type="ARBA" id="ARBA00023004"/>
    </source>
</evidence>
<dbReference type="InterPro" id="IPR036922">
    <property type="entry name" value="Rieske_2Fe-2S_sf"/>
</dbReference>
<dbReference type="EC" id="1.14.13.-" evidence="7"/>
<evidence type="ECO:0000256" key="2">
    <source>
        <dbReference type="ARBA" id="ARBA00022723"/>
    </source>
</evidence>
<evidence type="ECO:0000259" key="6">
    <source>
        <dbReference type="PROSITE" id="PS51296"/>
    </source>
</evidence>
<dbReference type="InterPro" id="IPR050584">
    <property type="entry name" value="Cholesterol_7-desaturase"/>
</dbReference>
<dbReference type="GO" id="GO:0051213">
    <property type="term" value="F:dioxygenase activity"/>
    <property type="evidence" value="ECO:0007669"/>
    <property type="project" value="UniProtKB-KW"/>
</dbReference>
<dbReference type="EMBL" id="JAZHFS010000041">
    <property type="protein sequence ID" value="MEF2115156.1"/>
    <property type="molecule type" value="Genomic_DNA"/>
</dbReference>
<accession>A0ABU7UV74</accession>
<dbReference type="Proteomes" id="UP001498469">
    <property type="component" value="Unassembled WGS sequence"/>
</dbReference>
<dbReference type="Pfam" id="PF19112">
    <property type="entry name" value="VanA_C"/>
    <property type="match status" value="1"/>
</dbReference>
<keyword evidence="7" id="KW-0223">Dioxygenase</keyword>
<dbReference type="CDD" id="cd03469">
    <property type="entry name" value="Rieske_RO_Alpha_N"/>
    <property type="match status" value="1"/>
</dbReference>